<dbReference type="PANTHER" id="PTHR42953">
    <property type="entry name" value="HIGH-AFFINITY ZINC UPTAKE SYSTEM PROTEIN ZNUA-RELATED"/>
    <property type="match status" value="1"/>
</dbReference>
<organism evidence="7 8">
    <name type="scientific">Brockia lithotrophica</name>
    <dbReference type="NCBI Taxonomy" id="933949"/>
    <lineage>
        <taxon>Bacteria</taxon>
        <taxon>Bacillati</taxon>
        <taxon>Bacillota</taxon>
        <taxon>Bacilli</taxon>
        <taxon>Bacillales</taxon>
        <taxon>Bacillales Family X. Incertae Sedis</taxon>
        <taxon>Brockia</taxon>
    </lineage>
</organism>
<dbReference type="InterPro" id="IPR006129">
    <property type="entry name" value="AdhesinB"/>
</dbReference>
<name>A0A660L492_9BACL</name>
<keyword evidence="8" id="KW-1185">Reference proteome</keyword>
<dbReference type="Proteomes" id="UP000267019">
    <property type="component" value="Unassembled WGS sequence"/>
</dbReference>
<evidence type="ECO:0000256" key="2">
    <source>
        <dbReference type="ARBA" id="ARBA00022448"/>
    </source>
</evidence>
<evidence type="ECO:0000313" key="7">
    <source>
        <dbReference type="EMBL" id="RKQ88851.1"/>
    </source>
</evidence>
<dbReference type="InterPro" id="IPR050492">
    <property type="entry name" value="Bact_metal-bind_prot9"/>
</dbReference>
<evidence type="ECO:0000256" key="3">
    <source>
        <dbReference type="ARBA" id="ARBA00022723"/>
    </source>
</evidence>
<dbReference type="PRINTS" id="PR00690">
    <property type="entry name" value="ADHESNFAMILY"/>
</dbReference>
<accession>A0A660L492</accession>
<dbReference type="GO" id="GO:0030313">
    <property type="term" value="C:cell envelope"/>
    <property type="evidence" value="ECO:0007669"/>
    <property type="project" value="UniProtKB-SubCell"/>
</dbReference>
<gene>
    <name evidence="7" type="ORF">C7438_0499</name>
</gene>
<dbReference type="GO" id="GO:0007155">
    <property type="term" value="P:cell adhesion"/>
    <property type="evidence" value="ECO:0007669"/>
    <property type="project" value="InterPro"/>
</dbReference>
<dbReference type="Gene3D" id="3.40.50.1980">
    <property type="entry name" value="Nitrogenase molybdenum iron protein domain"/>
    <property type="match status" value="2"/>
</dbReference>
<comment type="subcellular location">
    <subcellularLocation>
        <location evidence="1">Cell envelope</location>
    </subcellularLocation>
</comment>
<dbReference type="AlphaFoldDB" id="A0A660L492"/>
<dbReference type="Pfam" id="PF01297">
    <property type="entry name" value="ZnuA"/>
    <property type="match status" value="1"/>
</dbReference>
<dbReference type="RefSeq" id="WP_211322025.1">
    <property type="nucleotide sequence ID" value="NZ_RBIJ01000001.1"/>
</dbReference>
<evidence type="ECO:0000313" key="8">
    <source>
        <dbReference type="Proteomes" id="UP000267019"/>
    </source>
</evidence>
<dbReference type="InterPro" id="IPR006128">
    <property type="entry name" value="Lipoprotein_PsaA-like"/>
</dbReference>
<protein>
    <submittedName>
        <fullName evidence="7">Manganese/zinc/iron transport system substrate-binding protein</fullName>
    </submittedName>
</protein>
<evidence type="ECO:0000256" key="1">
    <source>
        <dbReference type="ARBA" id="ARBA00004196"/>
    </source>
</evidence>
<keyword evidence="4" id="KW-0732">Signal</keyword>
<dbReference type="GO" id="GO:0030001">
    <property type="term" value="P:metal ion transport"/>
    <property type="evidence" value="ECO:0007669"/>
    <property type="project" value="InterPro"/>
</dbReference>
<keyword evidence="3" id="KW-0479">Metal-binding</keyword>
<dbReference type="SUPFAM" id="SSF53807">
    <property type="entry name" value="Helical backbone' metal receptor"/>
    <property type="match status" value="1"/>
</dbReference>
<comment type="caution">
    <text evidence="7">The sequence shown here is derived from an EMBL/GenBank/DDBJ whole genome shotgun (WGS) entry which is preliminary data.</text>
</comment>
<keyword evidence="2 5" id="KW-0813">Transport</keyword>
<dbReference type="CDD" id="cd01016">
    <property type="entry name" value="TroA"/>
    <property type="match status" value="1"/>
</dbReference>
<feature type="compositionally biased region" description="Basic and acidic residues" evidence="6">
    <location>
        <begin position="39"/>
        <end position="49"/>
    </location>
</feature>
<reference evidence="7 8" key="1">
    <citation type="submission" date="2018-10" db="EMBL/GenBank/DDBJ databases">
        <title>Genomic Encyclopedia of Type Strains, Phase IV (KMG-IV): sequencing the most valuable type-strain genomes for metagenomic binning, comparative biology and taxonomic classification.</title>
        <authorList>
            <person name="Goeker M."/>
        </authorList>
    </citation>
    <scope>NUCLEOTIDE SEQUENCE [LARGE SCALE GENOMIC DNA]</scope>
    <source>
        <strain evidence="7 8">DSM 22653</strain>
    </source>
</reference>
<evidence type="ECO:0000256" key="6">
    <source>
        <dbReference type="SAM" id="MobiDB-lite"/>
    </source>
</evidence>
<feature type="region of interest" description="Disordered" evidence="6">
    <location>
        <begin position="32"/>
        <end position="52"/>
    </location>
</feature>
<dbReference type="PROSITE" id="PS51257">
    <property type="entry name" value="PROKAR_LIPOPROTEIN"/>
    <property type="match status" value="1"/>
</dbReference>
<comment type="similarity">
    <text evidence="5">Belongs to the bacterial solute-binding protein 9 family.</text>
</comment>
<dbReference type="EMBL" id="RBIJ01000001">
    <property type="protein sequence ID" value="RKQ88851.1"/>
    <property type="molecule type" value="Genomic_DNA"/>
</dbReference>
<evidence type="ECO:0000256" key="5">
    <source>
        <dbReference type="RuleBase" id="RU003512"/>
    </source>
</evidence>
<dbReference type="GO" id="GO:0046872">
    <property type="term" value="F:metal ion binding"/>
    <property type="evidence" value="ECO:0007669"/>
    <property type="project" value="UniProtKB-KW"/>
</dbReference>
<dbReference type="InterPro" id="IPR006127">
    <property type="entry name" value="ZnuA-like"/>
</dbReference>
<dbReference type="PRINTS" id="PR00691">
    <property type="entry name" value="ADHESINB"/>
</dbReference>
<proteinExistence type="inferred from homology"/>
<sequence length="326" mass="36634">MRPKKRLAEFLRIGLFALALIGLVFLSACGEKGGSQKSADVRSDRDPSSKVRVTTTTTMITDLVQQIGGEFVEVTGLMGPGVDPHLYKATQGDMNKLKEADVIFYNGLNLEGKMGDIFVRMSRQKPTFAVSEYIPEDQLREPEEFEGHYDPHIWFDVRLWKKAAERVRDGLCEVDPAHCEAYRANTERYLKELDELDAYIRARIAEIPEGQRVLVTAHDAFGYFGRAYGVEVRGLQGISTDTEYGLKDIQELVDFIVERKIKAIFVESSVPRRFIEAVVEGARRRGHEVKIGGELYSDALGEPGTPAGTYIGMFRYNVDTIVEALK</sequence>
<evidence type="ECO:0000256" key="4">
    <source>
        <dbReference type="ARBA" id="ARBA00022729"/>
    </source>
</evidence>
<dbReference type="PANTHER" id="PTHR42953:SF1">
    <property type="entry name" value="METAL-BINDING PROTEIN HI_0362-RELATED"/>
    <property type="match status" value="1"/>
</dbReference>